<evidence type="ECO:0000313" key="3">
    <source>
        <dbReference type="Proteomes" id="UP000198551"/>
    </source>
</evidence>
<sequence length="48" mass="5006">MNARKPAPIGPLALALRHLRPESAGRRVAVLTVVVAVALLAGIALLLR</sequence>
<reference evidence="3" key="1">
    <citation type="submission" date="2016-06" db="EMBL/GenBank/DDBJ databases">
        <authorList>
            <person name="Varghese N."/>
        </authorList>
    </citation>
    <scope>NUCLEOTIDE SEQUENCE [LARGE SCALE GENOMIC DNA]</scope>
    <source>
        <strain evidence="3">DSM 45555</strain>
    </source>
</reference>
<proteinExistence type="predicted"/>
<gene>
    <name evidence="2" type="ORF">GA0070215_102232</name>
</gene>
<name>A0A1C4UXC1_9ACTN</name>
<accession>A0A1C4UXC1</accession>
<dbReference type="Proteomes" id="UP000198551">
    <property type="component" value="Unassembled WGS sequence"/>
</dbReference>
<evidence type="ECO:0000313" key="2">
    <source>
        <dbReference type="EMBL" id="SCE76334.1"/>
    </source>
</evidence>
<keyword evidence="3" id="KW-1185">Reference proteome</keyword>
<evidence type="ECO:0000256" key="1">
    <source>
        <dbReference type="SAM" id="Phobius"/>
    </source>
</evidence>
<protein>
    <submittedName>
        <fullName evidence="2">Uncharacterized protein</fullName>
    </submittedName>
</protein>
<keyword evidence="1" id="KW-0812">Transmembrane</keyword>
<feature type="transmembrane region" description="Helical" evidence="1">
    <location>
        <begin position="28"/>
        <end position="47"/>
    </location>
</feature>
<dbReference type="EMBL" id="FMCV01000002">
    <property type="protein sequence ID" value="SCE76334.1"/>
    <property type="molecule type" value="Genomic_DNA"/>
</dbReference>
<dbReference type="RefSeq" id="WP_167361473.1">
    <property type="nucleotide sequence ID" value="NZ_FMCV01000002.1"/>
</dbReference>
<organism evidence="2 3">
    <name type="scientific">Micromonospora marina</name>
    <dbReference type="NCBI Taxonomy" id="307120"/>
    <lineage>
        <taxon>Bacteria</taxon>
        <taxon>Bacillati</taxon>
        <taxon>Actinomycetota</taxon>
        <taxon>Actinomycetes</taxon>
        <taxon>Micromonosporales</taxon>
        <taxon>Micromonosporaceae</taxon>
        <taxon>Micromonospora</taxon>
    </lineage>
</organism>
<dbReference type="AlphaFoldDB" id="A0A1C4UXC1"/>
<keyword evidence="1" id="KW-0472">Membrane</keyword>
<keyword evidence="1" id="KW-1133">Transmembrane helix</keyword>